<gene>
    <name evidence="6" type="ORF">B0H15DRAFT_778480</name>
</gene>
<accession>A0AAD6XTC7</accession>
<dbReference type="Proteomes" id="UP001222325">
    <property type="component" value="Unassembled WGS sequence"/>
</dbReference>
<protein>
    <submittedName>
        <fullName evidence="6">DUF636 domain-containing protein</fullName>
    </submittedName>
</protein>
<evidence type="ECO:0000256" key="4">
    <source>
        <dbReference type="ARBA" id="ARBA00023239"/>
    </source>
</evidence>
<dbReference type="PROSITE" id="PS51891">
    <property type="entry name" value="CENP_V_GFA"/>
    <property type="match status" value="1"/>
</dbReference>
<evidence type="ECO:0000259" key="5">
    <source>
        <dbReference type="PROSITE" id="PS51891"/>
    </source>
</evidence>
<dbReference type="GO" id="GO:0046872">
    <property type="term" value="F:metal ion binding"/>
    <property type="evidence" value="ECO:0007669"/>
    <property type="project" value="UniProtKB-KW"/>
</dbReference>
<evidence type="ECO:0000256" key="2">
    <source>
        <dbReference type="ARBA" id="ARBA00022723"/>
    </source>
</evidence>
<dbReference type="Pfam" id="PF04828">
    <property type="entry name" value="GFA"/>
    <property type="match status" value="1"/>
</dbReference>
<dbReference type="PANTHER" id="PTHR33337">
    <property type="entry name" value="GFA DOMAIN-CONTAINING PROTEIN"/>
    <property type="match status" value="1"/>
</dbReference>
<keyword evidence="7" id="KW-1185">Reference proteome</keyword>
<dbReference type="SUPFAM" id="SSF51316">
    <property type="entry name" value="Mss4-like"/>
    <property type="match status" value="1"/>
</dbReference>
<keyword evidence="2" id="KW-0479">Metal-binding</keyword>
<dbReference type="InterPro" id="IPR006913">
    <property type="entry name" value="CENP-V/GFA"/>
</dbReference>
<dbReference type="AlphaFoldDB" id="A0AAD6XTC7"/>
<evidence type="ECO:0000313" key="7">
    <source>
        <dbReference type="Proteomes" id="UP001222325"/>
    </source>
</evidence>
<dbReference type="GO" id="GO:0016846">
    <property type="term" value="F:carbon-sulfur lyase activity"/>
    <property type="evidence" value="ECO:0007669"/>
    <property type="project" value="InterPro"/>
</dbReference>
<feature type="domain" description="CENP-V/GFA" evidence="5">
    <location>
        <begin position="3"/>
        <end position="110"/>
    </location>
</feature>
<comment type="similarity">
    <text evidence="1">Belongs to the Gfa family.</text>
</comment>
<evidence type="ECO:0000256" key="3">
    <source>
        <dbReference type="ARBA" id="ARBA00022833"/>
    </source>
</evidence>
<evidence type="ECO:0000313" key="6">
    <source>
        <dbReference type="EMBL" id="KAJ7091490.1"/>
    </source>
</evidence>
<name>A0AAD6XTC7_9AGAR</name>
<dbReference type="Gene3D" id="3.90.1590.10">
    <property type="entry name" value="glutathione-dependent formaldehyde- activating enzyme (gfa)"/>
    <property type="match status" value="1"/>
</dbReference>
<dbReference type="EMBL" id="JARJCN010000020">
    <property type="protein sequence ID" value="KAJ7091490.1"/>
    <property type="molecule type" value="Genomic_DNA"/>
</dbReference>
<comment type="caution">
    <text evidence="6">The sequence shown here is derived from an EMBL/GenBank/DDBJ whole genome shotgun (WGS) entry which is preliminary data.</text>
</comment>
<dbReference type="PANTHER" id="PTHR33337:SF39">
    <property type="entry name" value="DUF636 DOMAIN PROTEIN (AFU_ORTHOLOGUE AFUA_6G11530)"/>
    <property type="match status" value="1"/>
</dbReference>
<reference evidence="6" key="1">
    <citation type="submission" date="2023-03" db="EMBL/GenBank/DDBJ databases">
        <title>Massive genome expansion in bonnet fungi (Mycena s.s.) driven by repeated elements and novel gene families across ecological guilds.</title>
        <authorList>
            <consortium name="Lawrence Berkeley National Laboratory"/>
            <person name="Harder C.B."/>
            <person name="Miyauchi S."/>
            <person name="Viragh M."/>
            <person name="Kuo A."/>
            <person name="Thoen E."/>
            <person name="Andreopoulos B."/>
            <person name="Lu D."/>
            <person name="Skrede I."/>
            <person name="Drula E."/>
            <person name="Henrissat B."/>
            <person name="Morin E."/>
            <person name="Kohler A."/>
            <person name="Barry K."/>
            <person name="LaButti K."/>
            <person name="Morin E."/>
            <person name="Salamov A."/>
            <person name="Lipzen A."/>
            <person name="Mereny Z."/>
            <person name="Hegedus B."/>
            <person name="Baldrian P."/>
            <person name="Stursova M."/>
            <person name="Weitz H."/>
            <person name="Taylor A."/>
            <person name="Grigoriev I.V."/>
            <person name="Nagy L.G."/>
            <person name="Martin F."/>
            <person name="Kauserud H."/>
        </authorList>
    </citation>
    <scope>NUCLEOTIDE SEQUENCE</scope>
    <source>
        <strain evidence="6">CBHHK173m</strain>
    </source>
</reference>
<sequence>MQRLGACLCRRIRFTVAGEPFTYAVCHCTNCQKFAGSAFMTNAFFNSQSVSVTEGQDVLRKYNDSDTTSGNTLTRSFCSECGTSLFLSSPTKTDWISVCPAAVEGSEGWVPRRENRPDARFPWVELHMTPKEKL</sequence>
<proteinExistence type="inferred from homology"/>
<keyword evidence="3" id="KW-0862">Zinc</keyword>
<dbReference type="InterPro" id="IPR011057">
    <property type="entry name" value="Mss4-like_sf"/>
</dbReference>
<evidence type="ECO:0000256" key="1">
    <source>
        <dbReference type="ARBA" id="ARBA00005495"/>
    </source>
</evidence>
<keyword evidence="4" id="KW-0456">Lyase</keyword>
<organism evidence="6 7">
    <name type="scientific">Mycena belliarum</name>
    <dbReference type="NCBI Taxonomy" id="1033014"/>
    <lineage>
        <taxon>Eukaryota</taxon>
        <taxon>Fungi</taxon>
        <taxon>Dikarya</taxon>
        <taxon>Basidiomycota</taxon>
        <taxon>Agaricomycotina</taxon>
        <taxon>Agaricomycetes</taxon>
        <taxon>Agaricomycetidae</taxon>
        <taxon>Agaricales</taxon>
        <taxon>Marasmiineae</taxon>
        <taxon>Mycenaceae</taxon>
        <taxon>Mycena</taxon>
    </lineage>
</organism>